<dbReference type="InterPro" id="IPR051551">
    <property type="entry name" value="Autotransporter_adhesion"/>
</dbReference>
<dbReference type="InterPro" id="IPR005546">
    <property type="entry name" value="Autotransporte_beta"/>
</dbReference>
<keyword evidence="1" id="KW-0732">Signal</keyword>
<dbReference type="RefSeq" id="WP_170087206.1">
    <property type="nucleotide sequence ID" value="NZ_JABAFG010000003.1"/>
</dbReference>
<dbReference type="PRINTS" id="PR01484">
    <property type="entry name" value="PRTACTNFAMLY"/>
</dbReference>
<dbReference type="SUPFAM" id="SSF103515">
    <property type="entry name" value="Autotransporter"/>
    <property type="match status" value="1"/>
</dbReference>
<evidence type="ECO:0000313" key="4">
    <source>
        <dbReference type="Proteomes" id="UP000591071"/>
    </source>
</evidence>
<comment type="caution">
    <text evidence="3">The sequence shown here is derived from an EMBL/GenBank/DDBJ whole genome shotgun (WGS) entry which is preliminary data.</text>
</comment>
<dbReference type="GO" id="GO:0019867">
    <property type="term" value="C:outer membrane"/>
    <property type="evidence" value="ECO:0007669"/>
    <property type="project" value="InterPro"/>
</dbReference>
<dbReference type="PANTHER" id="PTHR35037">
    <property type="entry name" value="C-TERMINAL REGION OF AIDA-LIKE PROTEIN"/>
    <property type="match status" value="1"/>
</dbReference>
<proteinExistence type="predicted"/>
<dbReference type="InterPro" id="IPR006315">
    <property type="entry name" value="OM_autotransptr_brl_dom"/>
</dbReference>
<dbReference type="SMART" id="SM00869">
    <property type="entry name" value="Autotransporter"/>
    <property type="match status" value="1"/>
</dbReference>
<dbReference type="Proteomes" id="UP000591071">
    <property type="component" value="Unassembled WGS sequence"/>
</dbReference>
<evidence type="ECO:0000313" key="3">
    <source>
        <dbReference type="EMBL" id="NME27547.1"/>
    </source>
</evidence>
<dbReference type="Gene3D" id="2.40.128.130">
    <property type="entry name" value="Autotransporter beta-domain"/>
    <property type="match status" value="1"/>
</dbReference>
<dbReference type="AlphaFoldDB" id="A0A848BWY2"/>
<feature type="signal peptide" evidence="1">
    <location>
        <begin position="1"/>
        <end position="31"/>
    </location>
</feature>
<organism evidence="3 4">
    <name type="scientific">Megasphaera hexanoica</name>
    <dbReference type="NCBI Taxonomy" id="1675036"/>
    <lineage>
        <taxon>Bacteria</taxon>
        <taxon>Bacillati</taxon>
        <taxon>Bacillota</taxon>
        <taxon>Negativicutes</taxon>
        <taxon>Veillonellales</taxon>
        <taxon>Veillonellaceae</taxon>
        <taxon>Megasphaera</taxon>
    </lineage>
</organism>
<evidence type="ECO:0000256" key="1">
    <source>
        <dbReference type="SAM" id="SignalP"/>
    </source>
</evidence>
<dbReference type="PROSITE" id="PS51208">
    <property type="entry name" value="AUTOTRANSPORTER"/>
    <property type="match status" value="1"/>
</dbReference>
<dbReference type="Pfam" id="PF03797">
    <property type="entry name" value="Autotransporter"/>
    <property type="match status" value="1"/>
</dbReference>
<protein>
    <submittedName>
        <fullName evidence="3">Autotransporter outer membrane beta-barrel domain-containing protein</fullName>
    </submittedName>
</protein>
<accession>A0A848BWY2</accession>
<gene>
    <name evidence="3" type="ORF">HF872_02730</name>
</gene>
<feature type="domain" description="Autotransporter" evidence="2">
    <location>
        <begin position="564"/>
        <end position="835"/>
    </location>
</feature>
<evidence type="ECO:0000259" key="2">
    <source>
        <dbReference type="PROSITE" id="PS51208"/>
    </source>
</evidence>
<feature type="chain" id="PRO_5032565986" evidence="1">
    <location>
        <begin position="32"/>
        <end position="835"/>
    </location>
</feature>
<dbReference type="InterPro" id="IPR036709">
    <property type="entry name" value="Autotransporte_beta_dom_sf"/>
</dbReference>
<name>A0A848BWY2_9FIRM</name>
<dbReference type="PANTHER" id="PTHR35037:SF2">
    <property type="match status" value="1"/>
</dbReference>
<sequence length="835" mass="91731">MKNGRNLRRLILFSLVAGCTLGGLVSGDVYADGYPPYEQILYINENNTVTQNDKDPSLKVDTSGLLKDGNFTYDTGDKLSKEKRGLIIMNSKKDLNSYTVRATLGADSSKTMADYQKSDYQTVLLEPKYNGATIRDVNLQVDGLLAHKYGGGVGVYGIYSSGAMSLDNLTIKSDLTNAIKDSGIVNTNAYFIGKGTTNIGNLYIDTKLDPNCTTGRSIAHNGLYADQGAVINVTGNTYINDQIATGTHEGYDNEYDIDTKGNVNTISKNDAVSAKHGGGSTVNINANEDGTILNPENTVQIYGNLDAKKGTIRVGFSGKDSYWYGAGVGLINYDEATQTYGDVRGDSRLQVTLADGAKWVPDIMLRGKDEQELDTRSNYLSAITLDKGGIIDTHAYNVHTEDKDTVNNLVLYNLKSNEGTFVMDASGAKVNNAYRNAGTDFFTIKDGSGLVYVQPADISALKGVSTDNPVRFADAAAGITFKAITKTSDISDGALFDYTPAIDKNIVSERFGTNGNDWYFVDYSENPTDNIKIPVASASAVHGDLLSHRNIDTLNQRLGELRDYSDTEDGVWFRMKSGETESDKYGHYNYRWNFYQLGYDRTVADNQNGKWHIGGAFHSAMGDVDYHHGDGDMRNYGGSLYAGWAGSKGHYMDYVLSYSHYNNKYNVYHDGMKAADADYSDHAWMVSAEYGRKFDMGGKWFIEPQSQLVYGKSGGSDYTLSNGVKVHDDGEDSLIGRLGFRLGKSFATAKGQEPNQIYLKFNALHEFSGDWDMALWGTDASYYQHCDGGDTWYTFGIGGKVSLTDNTVFYGDVEKSFGGDVTTKWQFNAGLRFLW</sequence>
<dbReference type="InterPro" id="IPR003991">
    <property type="entry name" value="Pertactin_virulence_factor"/>
</dbReference>
<dbReference type="NCBIfam" id="TIGR01414">
    <property type="entry name" value="autotrans_barl"/>
    <property type="match status" value="1"/>
</dbReference>
<dbReference type="EMBL" id="JABAFG010000003">
    <property type="protein sequence ID" value="NME27547.1"/>
    <property type="molecule type" value="Genomic_DNA"/>
</dbReference>
<reference evidence="3 4" key="1">
    <citation type="submission" date="2020-04" db="EMBL/GenBank/DDBJ databases">
        <authorList>
            <person name="Hitch T.C.A."/>
            <person name="Wylensek D."/>
            <person name="Clavel T."/>
        </authorList>
    </citation>
    <scope>NUCLEOTIDE SEQUENCE [LARGE SCALE GENOMIC DNA]</scope>
    <source>
        <strain evidence="3 4">Oil-RF-744-FAT-WT-6-1</strain>
    </source>
</reference>